<dbReference type="GO" id="GO:0061630">
    <property type="term" value="F:ubiquitin protein ligase activity"/>
    <property type="evidence" value="ECO:0007669"/>
    <property type="project" value="TreeGrafter"/>
</dbReference>
<feature type="compositionally biased region" description="Polar residues" evidence="1">
    <location>
        <begin position="266"/>
        <end position="279"/>
    </location>
</feature>
<feature type="compositionally biased region" description="Basic and acidic residues" evidence="1">
    <location>
        <begin position="186"/>
        <end position="201"/>
    </location>
</feature>
<feature type="region of interest" description="Disordered" evidence="1">
    <location>
        <begin position="848"/>
        <end position="879"/>
    </location>
</feature>
<dbReference type="EnsemblMetazoa" id="AATE014082-RA">
    <property type="protein sequence ID" value="AATE014082-PA.1"/>
    <property type="gene ID" value="AATE014082"/>
</dbReference>
<feature type="region of interest" description="Disordered" evidence="1">
    <location>
        <begin position="758"/>
        <end position="821"/>
    </location>
</feature>
<dbReference type="GO" id="GO:0007411">
    <property type="term" value="P:axon guidance"/>
    <property type="evidence" value="ECO:0007669"/>
    <property type="project" value="TreeGrafter"/>
</dbReference>
<feature type="compositionally biased region" description="Polar residues" evidence="1">
    <location>
        <begin position="862"/>
        <end position="871"/>
    </location>
</feature>
<sequence length="1622" mass="173853">RGAVYTFGNYHKGQLGREAPGAGGGSEGNFFWHCAPVAIDSFGPGTGRRASWIAASGDQTYIKVEESLINGAALAKYSVTADRSTILLIPNNQPHLAGSITIDRRTGHCRAHRTNQFDARADPSIGGMREAYRRNRWHFAFTLDPLFNVLWGYDAIRKRMLIFNPIAAELYRGRRPKRKQSTNQQRHQEQADGTDVDKSDTVRFGGNSEPLSVLSPEIALPQRWNGCEVPRFQLALNLLACLDVLTEATERLGASGQWPPFEPSLDASTSGGSLSSPLDGNVNVNASDWFTASRGASGSASGRQVKLNDLAVEEEPQEEDLPEHRSVLLTPTFGSGSIDEEVPVIPTPNRWNLGNGDAGNGFSNMAPANEGRFPFRSSRAKQSNASGANANVQYRRKKAAGSGTPVGAAVSSTLTSPGVDEGLITLCPISRRFATGVNRETFESLTALLSWAWNAFRNLSGEQKKGAMGGMKSSAANPMMSNNAGLIGEAKLIVRLSFICRACLRLLRRYLNAIYHPTGSRSTEDDADAHAEDQLRSEFGAPPFGASAYQHTSSPMSSSTAPLTASTANTGHQSLAVAVIEIRTLLIDILADRITLPVMERTMRRRLGKAKREVLAECHRTFVRCFDIFYPTPPLKWEVLCRRLLLLRESDSNHHVGGKPNVDRYRYSYGSTTSSSVGAERYTGRLLLSAILAGLCQPSVNLRVTFSILLGPPQTQPVVGPSTSSRPQSTSSGGMLISRNRDMLASLIEQITSAGTVANSTEGVGHEDYDSEVVPEGRRRPLSMGGRCTYRNESPGCQDAGESDGEEDDSDQDDDPDDDQSQERLLIRNGCRLLAKLLSEIIHHGCDPVGEQRGDRGDQEDTTAQQPSTTDLMVPPMVPVGSNRLYSTGSRFGKIDLGKTWNTGNFGPDAIAFTVDRAGISIAGACVYSGSGSYEYQLELLYDSHHSSHSHTYSHSHRWEVLESIVGSYDQTAVRQHMAELRFNRAVLLKENHRYALRLCSQGARTLSGDCGQSSLRGPCGTVSFRFYPCDLSFNGTTPARGQIPAILYYCTPVGGAGSFQLGGANGGAGRELGNCRTQARDLALEVARAIVGRCRELLTVAHELALWTSASPGMRAPSSSETSSTPSSSASSGVVGIGNGMAIGGSGAGGGSGGGGVAIDSEHNITPIEEHLDVGTTGLVSVLSSNAAATTIERTRRTIGKVLPKGLLETLRGSSGAAGAGIPAVTPYDPYEIDSASEATVGGIGSGGGGGGGASGNAAGAVGMAANGNEMELPASAAVPMTVPMRKRTVWDLFRARTTRSPSVVNCLFRYLLPLTLAQLERCIRMDLKVSVEVLAMVQEVLPPITALNELRRQSRNGAINCSGVKSGSHMGHSGTTIGTTLITSSATSMNTTSQHYCILESDHPYRTAGLTAYRVRFPPTVRWMCLTFDAQCGTVQEEDRVKVKIPSRTTSDAKDPMDDWCTVRMYNTPSRWSYGGPGRAMVLPGREVEVSLESCSTYVNEPKSPAFGFKCLVIGYENADQVPSSGADHVDGQHSAAGSGGTTGGTLIALEHELAHLGGRCSRNLLRKELRFDDDPDDRLTDPEAATLERYGSTLLAKGLMVPDAMLTIRNALDCHLPVL</sequence>
<feature type="region of interest" description="Disordered" evidence="1">
    <location>
        <begin position="254"/>
        <end position="279"/>
    </location>
</feature>
<feature type="region of interest" description="Disordered" evidence="1">
    <location>
        <begin position="713"/>
        <end position="735"/>
    </location>
</feature>
<evidence type="ECO:0000313" key="2">
    <source>
        <dbReference type="EnsemblMetazoa" id="AATE014082-PA.1"/>
    </source>
</evidence>
<dbReference type="PROSITE" id="PS50012">
    <property type="entry name" value="RCC1_3"/>
    <property type="match status" value="1"/>
</dbReference>
<proteinExistence type="predicted"/>
<dbReference type="InterPro" id="IPR038648">
    <property type="entry name" value="PHR_sf"/>
</dbReference>
<accession>A0A182J9U7</accession>
<evidence type="ECO:0000256" key="1">
    <source>
        <dbReference type="SAM" id="MobiDB-lite"/>
    </source>
</evidence>
<dbReference type="FunFam" id="2.60.120.820:FF:000005">
    <property type="entry name" value="Highwire, isoform B"/>
    <property type="match status" value="1"/>
</dbReference>
<reference evidence="2" key="1">
    <citation type="submission" date="2022-08" db="UniProtKB">
        <authorList>
            <consortium name="EnsemblMetazoa"/>
        </authorList>
    </citation>
    <scope>IDENTIFICATION</scope>
    <source>
        <strain evidence="2">EBRO</strain>
    </source>
</reference>
<dbReference type="Gene3D" id="2.60.120.820">
    <property type="entry name" value="PHR domain"/>
    <property type="match status" value="1"/>
</dbReference>
<feature type="compositionally biased region" description="Acidic residues" evidence="1">
    <location>
        <begin position="801"/>
        <end position="820"/>
    </location>
</feature>
<dbReference type="InterPro" id="IPR012983">
    <property type="entry name" value="PHR"/>
</dbReference>
<protein>
    <submittedName>
        <fullName evidence="2">PHR domain-containing protein</fullName>
    </submittedName>
</protein>
<organism evidence="2">
    <name type="scientific">Anopheles atroparvus</name>
    <name type="common">European mosquito</name>
    <dbReference type="NCBI Taxonomy" id="41427"/>
    <lineage>
        <taxon>Eukaryota</taxon>
        <taxon>Metazoa</taxon>
        <taxon>Ecdysozoa</taxon>
        <taxon>Arthropoda</taxon>
        <taxon>Hexapoda</taxon>
        <taxon>Insecta</taxon>
        <taxon>Pterygota</taxon>
        <taxon>Neoptera</taxon>
        <taxon>Endopterygota</taxon>
        <taxon>Diptera</taxon>
        <taxon>Nematocera</taxon>
        <taxon>Culicoidea</taxon>
        <taxon>Culicidae</taxon>
        <taxon>Anophelinae</taxon>
        <taxon>Anopheles</taxon>
    </lineage>
</organism>
<dbReference type="InterPro" id="IPR000408">
    <property type="entry name" value="Reg_chr_condens"/>
</dbReference>
<dbReference type="GO" id="GO:0005634">
    <property type="term" value="C:nucleus"/>
    <property type="evidence" value="ECO:0007669"/>
    <property type="project" value="TreeGrafter"/>
</dbReference>
<name>A0A182J9U7_ANOAO</name>
<feature type="compositionally biased region" description="Basic and acidic residues" evidence="1">
    <location>
        <begin position="848"/>
        <end position="859"/>
    </location>
</feature>
<dbReference type="GO" id="GO:0008582">
    <property type="term" value="P:regulation of synaptic assembly at neuromuscular junction"/>
    <property type="evidence" value="ECO:0007669"/>
    <property type="project" value="TreeGrafter"/>
</dbReference>
<feature type="region of interest" description="Disordered" evidence="1">
    <location>
        <begin position="1112"/>
        <end position="1133"/>
    </location>
</feature>
<dbReference type="VEuPathDB" id="VectorBase:AATE014082"/>
<dbReference type="Pfam" id="PF08005">
    <property type="entry name" value="PHR"/>
    <property type="match status" value="1"/>
</dbReference>
<dbReference type="PANTHER" id="PTHR45943:SF1">
    <property type="entry name" value="E3 UBIQUITIN-PROTEIN LIGASE MYCBP2"/>
    <property type="match status" value="1"/>
</dbReference>
<feature type="compositionally biased region" description="Low complexity" evidence="1">
    <location>
        <begin position="720"/>
        <end position="734"/>
    </location>
</feature>
<feature type="region of interest" description="Disordered" evidence="1">
    <location>
        <begin position="174"/>
        <end position="202"/>
    </location>
</feature>
<dbReference type="GO" id="GO:0005886">
    <property type="term" value="C:plasma membrane"/>
    <property type="evidence" value="ECO:0007669"/>
    <property type="project" value="TreeGrafter"/>
</dbReference>
<dbReference type="STRING" id="41427.A0A182J9U7"/>
<feature type="compositionally biased region" description="Low complexity" evidence="1">
    <location>
        <begin position="1117"/>
        <end position="1133"/>
    </location>
</feature>
<dbReference type="PANTHER" id="PTHR45943">
    <property type="entry name" value="E3 UBIQUITIN-PROTEIN LIGASE MYCBP2"/>
    <property type="match status" value="1"/>
</dbReference>